<feature type="transmembrane region" description="Helical" evidence="1">
    <location>
        <begin position="74"/>
        <end position="92"/>
    </location>
</feature>
<dbReference type="RefSeq" id="WP_210789345.1">
    <property type="nucleotide sequence ID" value="NZ_JAGPXB010000006.1"/>
</dbReference>
<reference evidence="2 3" key="1">
    <citation type="submission" date="2021-04" db="EMBL/GenBank/DDBJ databases">
        <title>Description of novel Flavobacterium sp. F-328.</title>
        <authorList>
            <person name="Saticioglu I.B."/>
        </authorList>
    </citation>
    <scope>NUCLEOTIDE SEQUENCE [LARGE SCALE GENOMIC DNA]</scope>
    <source>
        <strain evidence="2 3">F-328</strain>
    </source>
</reference>
<dbReference type="EMBL" id="JAGPXB010000006">
    <property type="protein sequence ID" value="MBQ0908659.1"/>
    <property type="molecule type" value="Genomic_DNA"/>
</dbReference>
<dbReference type="Proteomes" id="UP000679008">
    <property type="component" value="Unassembled WGS sequence"/>
</dbReference>
<feature type="transmembrane region" description="Helical" evidence="1">
    <location>
        <begin position="41"/>
        <end position="62"/>
    </location>
</feature>
<evidence type="ECO:0000313" key="3">
    <source>
        <dbReference type="Proteomes" id="UP000679008"/>
    </source>
</evidence>
<evidence type="ECO:0000313" key="2">
    <source>
        <dbReference type="EMBL" id="MBQ0908659.1"/>
    </source>
</evidence>
<keyword evidence="1" id="KW-0812">Transmembrane</keyword>
<name>A0ABS5D3Q1_9FLAO</name>
<evidence type="ECO:0008006" key="4">
    <source>
        <dbReference type="Google" id="ProtNLM"/>
    </source>
</evidence>
<gene>
    <name evidence="2" type="ORF">KBJ98_08095</name>
</gene>
<proteinExistence type="predicted"/>
<protein>
    <recommendedName>
        <fullName evidence="4">DUF5658 domain-containing protein</fullName>
    </recommendedName>
</protein>
<keyword evidence="1" id="KW-1133">Transmembrane helix</keyword>
<keyword evidence="1" id="KW-0472">Membrane</keyword>
<comment type="caution">
    <text evidence="2">The sequence shown here is derived from an EMBL/GenBank/DDBJ whole genome shotgun (WGS) entry which is preliminary data.</text>
</comment>
<feature type="transmembrane region" description="Helical" evidence="1">
    <location>
        <begin position="7"/>
        <end position="29"/>
    </location>
</feature>
<organism evidence="2 3">
    <name type="scientific">Flavobacterium erciyesense</name>
    <dbReference type="NCBI Taxonomy" id="2825842"/>
    <lineage>
        <taxon>Bacteria</taxon>
        <taxon>Pseudomonadati</taxon>
        <taxon>Bacteroidota</taxon>
        <taxon>Flavobacteriia</taxon>
        <taxon>Flavobacteriales</taxon>
        <taxon>Flavobacteriaceae</taxon>
        <taxon>Flavobacterium</taxon>
    </lineage>
</organism>
<keyword evidence="3" id="KW-1185">Reference proteome</keyword>
<accession>A0ABS5D3Q1</accession>
<sequence length="98" mass="11296">MAIMVSSILLFVVLIILFSIEIFIFWGIFGEGATASRIAEIWYVKLILDYLPFATIIGYLGLKTFANYKSKKYIEYKTNIITLITLILIFSFRSKILN</sequence>
<evidence type="ECO:0000256" key="1">
    <source>
        <dbReference type="SAM" id="Phobius"/>
    </source>
</evidence>